<feature type="compositionally biased region" description="Basic and acidic residues" evidence="1">
    <location>
        <begin position="83"/>
        <end position="92"/>
    </location>
</feature>
<evidence type="ECO:0000313" key="3">
    <source>
        <dbReference type="Proteomes" id="UP001501470"/>
    </source>
</evidence>
<dbReference type="Proteomes" id="UP001501470">
    <property type="component" value="Unassembled WGS sequence"/>
</dbReference>
<reference evidence="3" key="1">
    <citation type="journal article" date="2019" name="Int. J. Syst. Evol. Microbiol.">
        <title>The Global Catalogue of Microorganisms (GCM) 10K type strain sequencing project: providing services to taxonomists for standard genome sequencing and annotation.</title>
        <authorList>
            <consortium name="The Broad Institute Genomics Platform"/>
            <consortium name="The Broad Institute Genome Sequencing Center for Infectious Disease"/>
            <person name="Wu L."/>
            <person name="Ma J."/>
        </authorList>
    </citation>
    <scope>NUCLEOTIDE SEQUENCE [LARGE SCALE GENOMIC DNA]</scope>
    <source>
        <strain evidence="3">JCM 15933</strain>
    </source>
</reference>
<gene>
    <name evidence="2" type="ORF">GCM10009827_065810</name>
</gene>
<keyword evidence="3" id="KW-1185">Reference proteome</keyword>
<evidence type="ECO:0000313" key="2">
    <source>
        <dbReference type="EMBL" id="GAA1537766.1"/>
    </source>
</evidence>
<name>A0ABP4M5M6_9ACTN</name>
<dbReference type="EMBL" id="BAAAQD010000014">
    <property type="protein sequence ID" value="GAA1537766.1"/>
    <property type="molecule type" value="Genomic_DNA"/>
</dbReference>
<accession>A0ABP4M5M6</accession>
<evidence type="ECO:0000256" key="1">
    <source>
        <dbReference type="SAM" id="MobiDB-lite"/>
    </source>
</evidence>
<feature type="region of interest" description="Disordered" evidence="1">
    <location>
        <begin position="18"/>
        <end position="40"/>
    </location>
</feature>
<proteinExistence type="predicted"/>
<comment type="caution">
    <text evidence="2">The sequence shown here is derived from an EMBL/GenBank/DDBJ whole genome shotgun (WGS) entry which is preliminary data.</text>
</comment>
<sequence>MVLSCSGWRLTPASHLTLDVPTGMGVQPPTLGGDDGPGSRDERMLADVGCEIATDLQPRLTTTSDLHRSRPSRQISPRILRTPVDRTGRAGGRDAYPITVMTMRVVP</sequence>
<feature type="compositionally biased region" description="Low complexity" evidence="1">
    <location>
        <begin position="72"/>
        <end position="81"/>
    </location>
</feature>
<feature type="region of interest" description="Disordered" evidence="1">
    <location>
        <begin position="56"/>
        <end position="95"/>
    </location>
</feature>
<organism evidence="2 3">
    <name type="scientific">Dactylosporangium maewongense</name>
    <dbReference type="NCBI Taxonomy" id="634393"/>
    <lineage>
        <taxon>Bacteria</taxon>
        <taxon>Bacillati</taxon>
        <taxon>Actinomycetota</taxon>
        <taxon>Actinomycetes</taxon>
        <taxon>Micromonosporales</taxon>
        <taxon>Micromonosporaceae</taxon>
        <taxon>Dactylosporangium</taxon>
    </lineage>
</organism>
<protein>
    <submittedName>
        <fullName evidence="2">Uncharacterized protein</fullName>
    </submittedName>
</protein>